<dbReference type="AlphaFoldDB" id="A0A7W6GEI6"/>
<evidence type="ECO:0000313" key="2">
    <source>
        <dbReference type="EMBL" id="MBB3972078.1"/>
    </source>
</evidence>
<dbReference type="EMBL" id="JACIDR010000001">
    <property type="protein sequence ID" value="MBB3972078.1"/>
    <property type="molecule type" value="Genomic_DNA"/>
</dbReference>
<dbReference type="Pfam" id="PF06568">
    <property type="entry name" value="YjiS-like"/>
    <property type="match status" value="1"/>
</dbReference>
<name>A0A7W6GEI6_9HYPH</name>
<accession>A0A7W6GEI6</accession>
<comment type="caution">
    <text evidence="2">The sequence shown here is derived from an EMBL/GenBank/DDBJ whole genome shotgun (WGS) entry which is preliminary data.</text>
</comment>
<dbReference type="Proteomes" id="UP000528964">
    <property type="component" value="Unassembled WGS sequence"/>
</dbReference>
<keyword evidence="3" id="KW-1185">Reference proteome</keyword>
<dbReference type="RefSeq" id="WP_183393896.1">
    <property type="nucleotide sequence ID" value="NZ_JACIDR010000001.1"/>
</dbReference>
<feature type="domain" description="YjiS-like" evidence="1">
    <location>
        <begin position="7"/>
        <end position="42"/>
    </location>
</feature>
<reference evidence="2 3" key="1">
    <citation type="submission" date="2020-08" db="EMBL/GenBank/DDBJ databases">
        <title>Genomic Encyclopedia of Type Strains, Phase IV (KMG-IV): sequencing the most valuable type-strain genomes for metagenomic binning, comparative biology and taxonomic classification.</title>
        <authorList>
            <person name="Goeker M."/>
        </authorList>
    </citation>
    <scope>NUCLEOTIDE SEQUENCE [LARGE SCALE GENOMIC DNA]</scope>
    <source>
        <strain evidence="2 3">DSM 25481</strain>
    </source>
</reference>
<evidence type="ECO:0000259" key="1">
    <source>
        <dbReference type="Pfam" id="PF06568"/>
    </source>
</evidence>
<dbReference type="InterPro" id="IPR009506">
    <property type="entry name" value="YjiS-like"/>
</dbReference>
<evidence type="ECO:0000313" key="3">
    <source>
        <dbReference type="Proteomes" id="UP000528964"/>
    </source>
</evidence>
<gene>
    <name evidence="2" type="ORF">GGR24_000711</name>
</gene>
<proteinExistence type="predicted"/>
<sequence length="54" mass="6300">MLFWTFLLKRYRTWRSYRATLEELASLDDRALADINVARSEIPRVARQAALASS</sequence>
<organism evidence="2 3">
    <name type="scientific">Hansschlegelia beijingensis</name>
    <dbReference type="NCBI Taxonomy" id="1133344"/>
    <lineage>
        <taxon>Bacteria</taxon>
        <taxon>Pseudomonadati</taxon>
        <taxon>Pseudomonadota</taxon>
        <taxon>Alphaproteobacteria</taxon>
        <taxon>Hyphomicrobiales</taxon>
        <taxon>Methylopilaceae</taxon>
        <taxon>Hansschlegelia</taxon>
    </lineage>
</organism>
<protein>
    <submittedName>
        <fullName evidence="2">Uncharacterized protein YjiS (DUF1127 family)</fullName>
    </submittedName>
</protein>